<gene>
    <name evidence="1" type="ORF">TELCIR_00148</name>
</gene>
<sequence>MHIITNRSTDPAQLTQQFQRFSFGIICAQLVTKSSAWDLDNRKEDASEILYLVKKGGHNQQRPALSGKDDLETNPALVSQLEAFARVASYTYCPLASVAQDQLFESTG</sequence>
<dbReference type="EMBL" id="KZ344988">
    <property type="protein sequence ID" value="PIO77734.1"/>
    <property type="molecule type" value="Genomic_DNA"/>
</dbReference>
<name>A0A2G9V5H9_TELCI</name>
<protein>
    <submittedName>
        <fullName evidence="1">Uncharacterized protein</fullName>
    </submittedName>
</protein>
<evidence type="ECO:0000313" key="2">
    <source>
        <dbReference type="Proteomes" id="UP000230423"/>
    </source>
</evidence>
<dbReference type="AlphaFoldDB" id="A0A2G9V5H9"/>
<proteinExistence type="predicted"/>
<reference evidence="1 2" key="1">
    <citation type="submission" date="2015-09" db="EMBL/GenBank/DDBJ databases">
        <title>Draft genome of the parasitic nematode Teladorsagia circumcincta isolate WARC Sus (inbred).</title>
        <authorList>
            <person name="Mitreva M."/>
        </authorList>
    </citation>
    <scope>NUCLEOTIDE SEQUENCE [LARGE SCALE GENOMIC DNA]</scope>
    <source>
        <strain evidence="1 2">S</strain>
    </source>
</reference>
<keyword evidence="2" id="KW-1185">Reference proteome</keyword>
<dbReference type="OrthoDB" id="10518753at2759"/>
<accession>A0A2G9V5H9</accession>
<dbReference type="Proteomes" id="UP000230423">
    <property type="component" value="Unassembled WGS sequence"/>
</dbReference>
<organism evidence="1 2">
    <name type="scientific">Teladorsagia circumcincta</name>
    <name type="common">Brown stomach worm</name>
    <name type="synonym">Ostertagia circumcincta</name>
    <dbReference type="NCBI Taxonomy" id="45464"/>
    <lineage>
        <taxon>Eukaryota</taxon>
        <taxon>Metazoa</taxon>
        <taxon>Ecdysozoa</taxon>
        <taxon>Nematoda</taxon>
        <taxon>Chromadorea</taxon>
        <taxon>Rhabditida</taxon>
        <taxon>Rhabditina</taxon>
        <taxon>Rhabditomorpha</taxon>
        <taxon>Strongyloidea</taxon>
        <taxon>Trichostrongylidae</taxon>
        <taxon>Teladorsagia</taxon>
    </lineage>
</organism>
<evidence type="ECO:0000313" key="1">
    <source>
        <dbReference type="EMBL" id="PIO77734.1"/>
    </source>
</evidence>